<dbReference type="AlphaFoldDB" id="A0A8S1LG72"/>
<proteinExistence type="predicted"/>
<keyword evidence="1" id="KW-0175">Coiled coil</keyword>
<dbReference type="EMBL" id="CAJJDM010000036">
    <property type="protein sequence ID" value="CAD8065245.1"/>
    <property type="molecule type" value="Genomic_DNA"/>
</dbReference>
<accession>A0A8S1LG72</accession>
<feature type="coiled-coil region" evidence="1">
    <location>
        <begin position="68"/>
        <end position="95"/>
    </location>
</feature>
<feature type="coiled-coil region" evidence="1">
    <location>
        <begin position="132"/>
        <end position="173"/>
    </location>
</feature>
<gene>
    <name evidence="2" type="ORF">PPRIM_AZ9-3.1.T0370171</name>
</gene>
<dbReference type="Proteomes" id="UP000688137">
    <property type="component" value="Unassembled WGS sequence"/>
</dbReference>
<evidence type="ECO:0000256" key="1">
    <source>
        <dbReference type="SAM" id="Coils"/>
    </source>
</evidence>
<reference evidence="2" key="1">
    <citation type="submission" date="2021-01" db="EMBL/GenBank/DDBJ databases">
        <authorList>
            <consortium name="Genoscope - CEA"/>
            <person name="William W."/>
        </authorList>
    </citation>
    <scope>NUCLEOTIDE SEQUENCE</scope>
</reference>
<sequence length="322" mass="38429">MIGILVVLIEYKFQHKSKIEQVKHYEKLTNKALIYNNKYGNQKSFSHPLMMIYLKKSNLDDKSWINLNRKKEEKLNQMENELNILQKDLQDERIQKLDQVNLYQQQLEEVVRLQKNDLETFSQQTNQFYLQFEDLQNENQDLKSKINTFQITILQQKQQIALLEDQLNQLQSYQLSLRFLLLISYLKFNINNQNPNLLIIKNRKQGNQQTNRSKTQVIQTLNGTTDDYEYSSIQDPNNPRKSLASRLDQVNIQPSSNIDTRNSKLQNNISQSSFQRGQTYISDQYKKDFIDLKHKLRITCNRVQINCFNKEPDIYPRFFFSI</sequence>
<name>A0A8S1LG72_PARPR</name>
<keyword evidence="3" id="KW-1185">Reference proteome</keyword>
<evidence type="ECO:0000313" key="3">
    <source>
        <dbReference type="Proteomes" id="UP000688137"/>
    </source>
</evidence>
<organism evidence="2 3">
    <name type="scientific">Paramecium primaurelia</name>
    <dbReference type="NCBI Taxonomy" id="5886"/>
    <lineage>
        <taxon>Eukaryota</taxon>
        <taxon>Sar</taxon>
        <taxon>Alveolata</taxon>
        <taxon>Ciliophora</taxon>
        <taxon>Intramacronucleata</taxon>
        <taxon>Oligohymenophorea</taxon>
        <taxon>Peniculida</taxon>
        <taxon>Parameciidae</taxon>
        <taxon>Paramecium</taxon>
    </lineage>
</organism>
<protein>
    <submittedName>
        <fullName evidence="2">Uncharacterized protein</fullName>
    </submittedName>
</protein>
<evidence type="ECO:0000313" key="2">
    <source>
        <dbReference type="EMBL" id="CAD8065245.1"/>
    </source>
</evidence>
<comment type="caution">
    <text evidence="2">The sequence shown here is derived from an EMBL/GenBank/DDBJ whole genome shotgun (WGS) entry which is preliminary data.</text>
</comment>